<dbReference type="RefSeq" id="WP_146821297.1">
    <property type="nucleotide sequence ID" value="NZ_CP029077.1"/>
</dbReference>
<dbReference type="InterPro" id="IPR004556">
    <property type="entry name" value="HemK-like"/>
</dbReference>
<evidence type="ECO:0000256" key="4">
    <source>
        <dbReference type="ARBA" id="ARBA00022691"/>
    </source>
</evidence>
<dbReference type="InterPro" id="IPR050320">
    <property type="entry name" value="N5-glutamine_MTase"/>
</dbReference>
<dbReference type="InterPro" id="IPR029063">
    <property type="entry name" value="SAM-dependent_MTases_sf"/>
</dbReference>
<organism evidence="8 9">
    <name type="scientific">Candidatus Deianiraea vastatrix</name>
    <dbReference type="NCBI Taxonomy" id="2163644"/>
    <lineage>
        <taxon>Bacteria</taxon>
        <taxon>Pseudomonadati</taxon>
        <taxon>Pseudomonadota</taxon>
        <taxon>Alphaproteobacteria</taxon>
        <taxon>Rickettsiales</taxon>
        <taxon>Candidatus Deianiraeaceae</taxon>
        <taxon>Candidatus Deianiraea</taxon>
    </lineage>
</organism>
<evidence type="ECO:0000256" key="5">
    <source>
        <dbReference type="ARBA" id="ARBA00048391"/>
    </source>
</evidence>
<dbReference type="NCBIfam" id="TIGR00536">
    <property type="entry name" value="hemK_fam"/>
    <property type="match status" value="1"/>
</dbReference>
<evidence type="ECO:0000259" key="6">
    <source>
        <dbReference type="Pfam" id="PF05175"/>
    </source>
</evidence>
<dbReference type="EMBL" id="CP029077">
    <property type="protein sequence ID" value="QED23859.1"/>
    <property type="molecule type" value="Genomic_DNA"/>
</dbReference>
<feature type="domain" description="Methyltransferase small" evidence="6">
    <location>
        <begin position="94"/>
        <end position="197"/>
    </location>
</feature>
<evidence type="ECO:0000256" key="2">
    <source>
        <dbReference type="ARBA" id="ARBA00022603"/>
    </source>
</evidence>
<dbReference type="OrthoDB" id="9800643at2"/>
<proteinExistence type="predicted"/>
<evidence type="ECO:0000313" key="9">
    <source>
        <dbReference type="Proteomes" id="UP000321934"/>
    </source>
</evidence>
<dbReference type="Gene3D" id="3.40.50.150">
    <property type="entry name" value="Vaccinia Virus protein VP39"/>
    <property type="match status" value="1"/>
</dbReference>
<gene>
    <name evidence="8" type="ORF">Deia_01078</name>
</gene>
<keyword evidence="3 8" id="KW-0808">Transferase</keyword>
<evidence type="ECO:0000256" key="1">
    <source>
        <dbReference type="ARBA" id="ARBA00012771"/>
    </source>
</evidence>
<dbReference type="InterPro" id="IPR007848">
    <property type="entry name" value="Small_mtfrase_dom"/>
</dbReference>
<dbReference type="GO" id="GO:0032259">
    <property type="term" value="P:methylation"/>
    <property type="evidence" value="ECO:0007669"/>
    <property type="project" value="UniProtKB-KW"/>
</dbReference>
<dbReference type="AlphaFoldDB" id="A0A5B8XG28"/>
<keyword evidence="2 8" id="KW-0489">Methyltransferase</keyword>
<dbReference type="Proteomes" id="UP000321934">
    <property type="component" value="Chromosome"/>
</dbReference>
<keyword evidence="4" id="KW-0949">S-adenosyl-L-methionine</keyword>
<protein>
    <recommendedName>
        <fullName evidence="1">peptide chain release factor N(5)-glutamine methyltransferase</fullName>
        <ecNumber evidence="1">2.1.1.297</ecNumber>
    </recommendedName>
</protein>
<sequence>MDYRAFFAYIFSTLETRDVNEKKAEAAWIFQHFTGKSNLEIPILDGFFTDIASVDKVIKERNNGIPLAYILGYKSFYGRDFQLNKACLIPRCDSEILIENMLMKVEKTLSEIVIFDFCCGSGCLGITFAAQYILDNPSCKICLYFIDISDAALEMSLKNAEKILKNQVICKNIPMDIMNDKWDFDRKCDVFISNPPYIPSIDIDKLDNTVKDFEPKIALDGGADGLKFYRKIAENIGKVVKSDTLCGIEFGIMQEVMIKEIFQSHKLAFYKDLSHIMRCATFKIDEY</sequence>
<accession>A0A5B8XG28</accession>
<dbReference type="CDD" id="cd02440">
    <property type="entry name" value="AdoMet_MTases"/>
    <property type="match status" value="1"/>
</dbReference>
<dbReference type="Gene3D" id="1.10.8.10">
    <property type="entry name" value="DNA helicase RuvA subunit, C-terminal domain"/>
    <property type="match status" value="1"/>
</dbReference>
<dbReference type="PANTHER" id="PTHR18895">
    <property type="entry name" value="HEMK METHYLTRANSFERASE"/>
    <property type="match status" value="1"/>
</dbReference>
<dbReference type="EC" id="2.1.1.297" evidence="1"/>
<reference evidence="8 9" key="1">
    <citation type="journal article" date="2019" name="ISME J.">
        <title>Deianiraea, an extracellular bacterium associated with the ciliate Paramecium, suggests an alternative scenario for the evolution of Rickettsiales.</title>
        <authorList>
            <person name="Castelli M."/>
            <person name="Sabaneyeva E."/>
            <person name="Lanzoni O."/>
            <person name="Lebedeva N."/>
            <person name="Floriano A.M."/>
            <person name="Gaiarsa S."/>
            <person name="Benken K."/>
            <person name="Modeo L."/>
            <person name="Bandi C."/>
            <person name="Potekhin A."/>
            <person name="Sassera D."/>
            <person name="Petroni G."/>
        </authorList>
    </citation>
    <scope>NUCLEOTIDE SEQUENCE [LARGE SCALE GENOMIC DNA]</scope>
    <source>
        <strain evidence="8">CyL4-1</strain>
    </source>
</reference>
<evidence type="ECO:0000313" key="8">
    <source>
        <dbReference type="EMBL" id="QED23859.1"/>
    </source>
</evidence>
<evidence type="ECO:0000259" key="7">
    <source>
        <dbReference type="Pfam" id="PF17827"/>
    </source>
</evidence>
<dbReference type="InterPro" id="IPR040758">
    <property type="entry name" value="PrmC_N"/>
</dbReference>
<evidence type="ECO:0000256" key="3">
    <source>
        <dbReference type="ARBA" id="ARBA00022679"/>
    </source>
</evidence>
<feature type="domain" description="Release factor glutamine methyltransferase N-terminal" evidence="7">
    <location>
        <begin position="9"/>
        <end position="72"/>
    </location>
</feature>
<keyword evidence="9" id="KW-1185">Reference proteome</keyword>
<dbReference type="PANTHER" id="PTHR18895:SF74">
    <property type="entry name" value="MTRF1L RELEASE FACTOR GLUTAMINE METHYLTRANSFERASE"/>
    <property type="match status" value="1"/>
</dbReference>
<name>A0A5B8XG28_9RICK</name>
<dbReference type="Pfam" id="PF05175">
    <property type="entry name" value="MTS"/>
    <property type="match status" value="1"/>
</dbReference>
<comment type="catalytic activity">
    <reaction evidence="5">
        <text>L-glutaminyl-[peptide chain release factor] + S-adenosyl-L-methionine = N(5)-methyl-L-glutaminyl-[peptide chain release factor] + S-adenosyl-L-homocysteine + H(+)</text>
        <dbReference type="Rhea" id="RHEA:42896"/>
        <dbReference type="Rhea" id="RHEA-COMP:10271"/>
        <dbReference type="Rhea" id="RHEA-COMP:10272"/>
        <dbReference type="ChEBI" id="CHEBI:15378"/>
        <dbReference type="ChEBI" id="CHEBI:30011"/>
        <dbReference type="ChEBI" id="CHEBI:57856"/>
        <dbReference type="ChEBI" id="CHEBI:59789"/>
        <dbReference type="ChEBI" id="CHEBI:61891"/>
        <dbReference type="EC" id="2.1.1.297"/>
    </reaction>
</comment>
<dbReference type="Pfam" id="PF17827">
    <property type="entry name" value="PrmC_N"/>
    <property type="match status" value="1"/>
</dbReference>
<dbReference type="GO" id="GO:0102559">
    <property type="term" value="F:peptide chain release factor N(5)-glutamine methyltransferase activity"/>
    <property type="evidence" value="ECO:0007669"/>
    <property type="project" value="UniProtKB-EC"/>
</dbReference>
<dbReference type="SUPFAM" id="SSF53335">
    <property type="entry name" value="S-adenosyl-L-methionine-dependent methyltransferases"/>
    <property type="match status" value="1"/>
</dbReference>